<evidence type="ECO:0000313" key="1">
    <source>
        <dbReference type="EMBL" id="TYK25327.1"/>
    </source>
</evidence>
<sequence length="277" mass="31650">MSNVVLKVAWLSHPIAGFCGVVLRDAFFWRIGSPRASKMLTEMRSTFGSNDCQLLCINSSHDGHIERQDDPWSLFKPDASIGKQLGCFLSNEDLIEIRELMQNLSSKHIIPYMEQKIRELNQQVSATRKGFRNQIKNLWWRKGKDDAVDSPNGPTYTYNSIESQIRVLGDYAFMLRDYELALSNYRLISTDYKLDKAWKRYAGVQALVAVFSIAVAQSAESPAPPSLWLLRLTLPSSTYCLCWCSHCSPLWICTQGLNLTLMIFHMHFCDFGHGFSY</sequence>
<accession>A0A5D3DNX0</accession>
<name>A0A5D3DNX0_CUCMM</name>
<dbReference type="InterPro" id="IPR024420">
    <property type="entry name" value="TRAPP_III_complex_Trs85"/>
</dbReference>
<dbReference type="AlphaFoldDB" id="A0A5D3DNX0"/>
<reference evidence="1 2" key="1">
    <citation type="submission" date="2019-08" db="EMBL/GenBank/DDBJ databases">
        <title>Draft genome sequences of two oriental melons (Cucumis melo L. var makuwa).</title>
        <authorList>
            <person name="Kwon S.-Y."/>
        </authorList>
    </citation>
    <scope>NUCLEOTIDE SEQUENCE [LARGE SCALE GENOMIC DNA]</scope>
    <source>
        <strain evidence="2">cv. Chang Bougi</strain>
        <tissue evidence="1">Leaf</tissue>
    </source>
</reference>
<protein>
    <submittedName>
        <fullName evidence="1">Trafficking protein particle complex subunit 8</fullName>
    </submittedName>
</protein>
<dbReference type="PANTHER" id="PTHR12975:SF6">
    <property type="entry name" value="TRAFFICKING PROTEIN PARTICLE COMPLEX SUBUNIT 8"/>
    <property type="match status" value="1"/>
</dbReference>
<comment type="caution">
    <text evidence="1">The sequence shown here is derived from an EMBL/GenBank/DDBJ whole genome shotgun (WGS) entry which is preliminary data.</text>
</comment>
<dbReference type="PANTHER" id="PTHR12975">
    <property type="entry name" value="TRANSPORT PROTEIN TRAPP"/>
    <property type="match status" value="1"/>
</dbReference>
<dbReference type="Pfam" id="PF12739">
    <property type="entry name" value="TRAPPC-Trs85"/>
    <property type="match status" value="1"/>
</dbReference>
<organism evidence="1 2">
    <name type="scientific">Cucumis melo var. makuwa</name>
    <name type="common">Oriental melon</name>
    <dbReference type="NCBI Taxonomy" id="1194695"/>
    <lineage>
        <taxon>Eukaryota</taxon>
        <taxon>Viridiplantae</taxon>
        <taxon>Streptophyta</taxon>
        <taxon>Embryophyta</taxon>
        <taxon>Tracheophyta</taxon>
        <taxon>Spermatophyta</taxon>
        <taxon>Magnoliopsida</taxon>
        <taxon>eudicotyledons</taxon>
        <taxon>Gunneridae</taxon>
        <taxon>Pentapetalae</taxon>
        <taxon>rosids</taxon>
        <taxon>fabids</taxon>
        <taxon>Cucurbitales</taxon>
        <taxon>Cucurbitaceae</taxon>
        <taxon>Benincaseae</taxon>
        <taxon>Cucumis</taxon>
    </lineage>
</organism>
<dbReference type="EMBL" id="SSTD01003829">
    <property type="protein sequence ID" value="TYK25327.1"/>
    <property type="molecule type" value="Genomic_DNA"/>
</dbReference>
<evidence type="ECO:0000313" key="2">
    <source>
        <dbReference type="Proteomes" id="UP000321947"/>
    </source>
</evidence>
<gene>
    <name evidence="1" type="ORF">E5676_scaffold352G004660</name>
</gene>
<proteinExistence type="predicted"/>
<dbReference type="GO" id="GO:1990072">
    <property type="term" value="C:TRAPPIII protein complex"/>
    <property type="evidence" value="ECO:0007669"/>
    <property type="project" value="TreeGrafter"/>
</dbReference>
<dbReference type="Proteomes" id="UP000321947">
    <property type="component" value="Unassembled WGS sequence"/>
</dbReference>